<dbReference type="PROSITE" id="PS00137">
    <property type="entry name" value="SUBTILASE_HIS"/>
    <property type="match status" value="1"/>
</dbReference>
<dbReference type="Gene3D" id="2.60.40.10">
    <property type="entry name" value="Immunoglobulins"/>
    <property type="match status" value="1"/>
</dbReference>
<dbReference type="SUPFAM" id="SSF49265">
    <property type="entry name" value="Fibronectin type III"/>
    <property type="match status" value="1"/>
</dbReference>
<keyword evidence="3 6" id="KW-0378">Hydrolase</keyword>
<name>A0A0F3GWM6_9BACT</name>
<evidence type="ECO:0000259" key="8">
    <source>
        <dbReference type="PROSITE" id="PS50853"/>
    </source>
</evidence>
<keyword evidence="2 6" id="KW-0645">Protease</keyword>
<dbReference type="GO" id="GO:0006508">
    <property type="term" value="P:proteolysis"/>
    <property type="evidence" value="ECO:0007669"/>
    <property type="project" value="UniProtKB-KW"/>
</dbReference>
<dbReference type="PROSITE" id="PS00138">
    <property type="entry name" value="SUBTILASE_SER"/>
    <property type="match status" value="1"/>
</dbReference>
<dbReference type="Proteomes" id="UP000033423">
    <property type="component" value="Unassembled WGS sequence"/>
</dbReference>
<dbReference type="AlphaFoldDB" id="A0A0F3GWM6"/>
<organism evidence="9 10">
    <name type="scientific">Candidatus Magnetobacterium bavaricum</name>
    <dbReference type="NCBI Taxonomy" id="29290"/>
    <lineage>
        <taxon>Bacteria</taxon>
        <taxon>Pseudomonadati</taxon>
        <taxon>Nitrospirota</taxon>
        <taxon>Thermodesulfovibrionia</taxon>
        <taxon>Thermodesulfovibrionales</taxon>
        <taxon>Candidatus Magnetobacteriaceae</taxon>
        <taxon>Candidatus Magnetobacterium</taxon>
    </lineage>
</organism>
<dbReference type="InterPro" id="IPR034204">
    <property type="entry name" value="PfSUB1-like_cat_dom"/>
</dbReference>
<gene>
    <name evidence="9" type="ORF">MBAV_001495</name>
</gene>
<dbReference type="CDD" id="cd00063">
    <property type="entry name" value="FN3"/>
    <property type="match status" value="1"/>
</dbReference>
<dbReference type="InterPro" id="IPR003961">
    <property type="entry name" value="FN3_dom"/>
</dbReference>
<dbReference type="PRINTS" id="PR00723">
    <property type="entry name" value="SUBTILISIN"/>
</dbReference>
<dbReference type="InterPro" id="IPR036116">
    <property type="entry name" value="FN3_sf"/>
</dbReference>
<protein>
    <submittedName>
        <fullName evidence="9">Peptidase S8/S53 subtilisin kexin sedolisin</fullName>
    </submittedName>
</protein>
<dbReference type="InterPro" id="IPR015500">
    <property type="entry name" value="Peptidase_S8_subtilisin-rel"/>
</dbReference>
<dbReference type="SMART" id="SM00060">
    <property type="entry name" value="FN3"/>
    <property type="match status" value="1"/>
</dbReference>
<dbReference type="PROSITE" id="PS51892">
    <property type="entry name" value="SUBTILASE"/>
    <property type="match status" value="1"/>
</dbReference>
<evidence type="ECO:0000256" key="1">
    <source>
        <dbReference type="ARBA" id="ARBA00011073"/>
    </source>
</evidence>
<dbReference type="InterPro" id="IPR022398">
    <property type="entry name" value="Peptidase_S8_His-AS"/>
</dbReference>
<evidence type="ECO:0000256" key="6">
    <source>
        <dbReference type="PROSITE-ProRule" id="PRU01240"/>
    </source>
</evidence>
<dbReference type="EMBL" id="LACI01000653">
    <property type="protein sequence ID" value="KJU86306.1"/>
    <property type="molecule type" value="Genomic_DNA"/>
</dbReference>
<dbReference type="GO" id="GO:0004252">
    <property type="term" value="F:serine-type endopeptidase activity"/>
    <property type="evidence" value="ECO:0007669"/>
    <property type="project" value="UniProtKB-UniRule"/>
</dbReference>
<keyword evidence="10" id="KW-1185">Reference proteome</keyword>
<evidence type="ECO:0000256" key="2">
    <source>
        <dbReference type="ARBA" id="ARBA00022670"/>
    </source>
</evidence>
<feature type="active site" description="Charge relay system" evidence="5 6">
    <location>
        <position position="259"/>
    </location>
</feature>
<dbReference type="InterPro" id="IPR023827">
    <property type="entry name" value="Peptidase_S8_Asp-AS"/>
</dbReference>
<dbReference type="PANTHER" id="PTHR43806">
    <property type="entry name" value="PEPTIDASE S8"/>
    <property type="match status" value="1"/>
</dbReference>
<reference evidence="9 10" key="1">
    <citation type="submission" date="2015-02" db="EMBL/GenBank/DDBJ databases">
        <title>Single-cell genomics of uncultivated deep-branching MTB reveals a conserved set of magnetosome genes.</title>
        <authorList>
            <person name="Kolinko S."/>
            <person name="Richter M."/>
            <person name="Glockner F.O."/>
            <person name="Brachmann A."/>
            <person name="Schuler D."/>
        </authorList>
    </citation>
    <scope>NUCLEOTIDE SEQUENCE [LARGE SCALE GENOMIC DNA]</scope>
    <source>
        <strain evidence="9">TM-1</strain>
    </source>
</reference>
<feature type="active site" description="Charge relay system" evidence="5 6">
    <location>
        <position position="198"/>
    </location>
</feature>
<evidence type="ECO:0000313" key="9">
    <source>
        <dbReference type="EMBL" id="KJU86306.1"/>
    </source>
</evidence>
<dbReference type="CDD" id="cd07473">
    <property type="entry name" value="Peptidases_S8_Subtilisin_like"/>
    <property type="match status" value="1"/>
</dbReference>
<dbReference type="InterPro" id="IPR050131">
    <property type="entry name" value="Peptidase_S8_subtilisin-like"/>
</dbReference>
<accession>A0A0F3GWM6</accession>
<comment type="caution">
    <text evidence="9">The sequence shown here is derived from an EMBL/GenBank/DDBJ whole genome shotgun (WGS) entry which is preliminary data.</text>
</comment>
<dbReference type="InterPro" id="IPR054399">
    <property type="entry name" value="Fervidolysin-like_N_prodom"/>
</dbReference>
<dbReference type="InterPro" id="IPR000209">
    <property type="entry name" value="Peptidase_S8/S53_dom"/>
</dbReference>
<comment type="similarity">
    <text evidence="1 6 7">Belongs to the peptidase S8 family.</text>
</comment>
<feature type="active site" description="Charge relay system" evidence="5 6">
    <location>
        <position position="436"/>
    </location>
</feature>
<dbReference type="Pfam" id="PF00082">
    <property type="entry name" value="Peptidase_S8"/>
    <property type="match status" value="1"/>
</dbReference>
<dbReference type="PROSITE" id="PS50853">
    <property type="entry name" value="FN3"/>
    <property type="match status" value="1"/>
</dbReference>
<dbReference type="PANTHER" id="PTHR43806:SF11">
    <property type="entry name" value="CEREVISIN-RELATED"/>
    <property type="match status" value="1"/>
</dbReference>
<evidence type="ECO:0000313" key="10">
    <source>
        <dbReference type="Proteomes" id="UP000033423"/>
    </source>
</evidence>
<evidence type="ECO:0000256" key="4">
    <source>
        <dbReference type="ARBA" id="ARBA00022825"/>
    </source>
</evidence>
<keyword evidence="4 6" id="KW-0720">Serine protease</keyword>
<dbReference type="PROSITE" id="PS00136">
    <property type="entry name" value="SUBTILASE_ASP"/>
    <property type="match status" value="1"/>
</dbReference>
<evidence type="ECO:0000256" key="3">
    <source>
        <dbReference type="ARBA" id="ARBA00022801"/>
    </source>
</evidence>
<evidence type="ECO:0000256" key="7">
    <source>
        <dbReference type="RuleBase" id="RU003355"/>
    </source>
</evidence>
<sequence>MKICSTNQLIRTIIAVALLLVVASCGDQGRKDAGKDSTTASAVKATLNTQEAGSLTKGKLTPKDPASLNKNAYKEGQLLVKFKNDITSTRSLTVHRAIGTKVVKSYTLVKNLELVTLPSSLSVPDAIKQYMQHADVQYAEPNYYAQGLDVSPNDPYFSQQWALYNTGQKNGTPGADIKAYKAWDVTKGDKNIIVAVLDTGVDYNHPDLGGNIWNNTRETFDGLDNDNNGYIDDIRGWDFVGNDFVNPKESNNPMDVHGHGTHVSGTIGAIGNNSTGVVGVSWDVTIMPVKILDSDLKTAMDALISGIQYATKNGAKIINASLGWKNTSQAIYNAIANARDAGVLLVAAAGNGGSSDDIYCNGSLQNDNDLSPCYPASYNLENIISVAASDQNDMLASFSNYGVISVDVSAPGVDICSTITGYNSGTIYNCNYSGTSMSAPHVSGLAALLWAYYPYFNYVQIRQMIESYVDPMASPYNTMTRTGGRVNAWRSLSALWSPSELKVVSTSAGYVILNWIDRATAEDGFILYRKIGNDPYVHYKTLVTDTQSFVDTDTITGQTYTYKLVAYNAIGVSPQSNEATVLVVAPPPPSSGGGGGCSVVSNDNASDSTDILVALLPIALALLIRLRRFGRVN</sequence>
<feature type="domain" description="Fibronectin type-III" evidence="8">
    <location>
        <begin position="497"/>
        <end position="587"/>
    </location>
</feature>
<proteinExistence type="inferred from homology"/>
<dbReference type="InterPro" id="IPR023828">
    <property type="entry name" value="Peptidase_S8_Ser-AS"/>
</dbReference>
<dbReference type="PROSITE" id="PS51257">
    <property type="entry name" value="PROKAR_LIPOPROTEIN"/>
    <property type="match status" value="1"/>
</dbReference>
<dbReference type="SUPFAM" id="SSF52743">
    <property type="entry name" value="Subtilisin-like"/>
    <property type="match status" value="1"/>
</dbReference>
<dbReference type="InterPro" id="IPR036852">
    <property type="entry name" value="Peptidase_S8/S53_dom_sf"/>
</dbReference>
<dbReference type="Pfam" id="PF22148">
    <property type="entry name" value="Fervidolysin_NPro-like"/>
    <property type="match status" value="1"/>
</dbReference>
<evidence type="ECO:0000256" key="5">
    <source>
        <dbReference type="PIRSR" id="PIRSR615500-1"/>
    </source>
</evidence>
<dbReference type="Gene3D" id="3.40.50.200">
    <property type="entry name" value="Peptidase S8/S53 domain"/>
    <property type="match status" value="1"/>
</dbReference>
<dbReference type="InterPro" id="IPR013783">
    <property type="entry name" value="Ig-like_fold"/>
</dbReference>